<feature type="domain" description="ABC transmembrane type-1" evidence="10">
    <location>
        <begin position="170"/>
        <end position="364"/>
    </location>
</feature>
<feature type="compositionally biased region" description="Low complexity" evidence="9">
    <location>
        <begin position="9"/>
        <end position="18"/>
    </location>
</feature>
<dbReference type="Gene3D" id="1.10.3720.10">
    <property type="entry name" value="MetI-like"/>
    <property type="match status" value="1"/>
</dbReference>
<feature type="transmembrane region" description="Helical" evidence="8">
    <location>
        <begin position="303"/>
        <end position="323"/>
    </location>
</feature>
<feature type="transmembrane region" description="Helical" evidence="8">
    <location>
        <begin position="110"/>
        <end position="126"/>
    </location>
</feature>
<dbReference type="InterPro" id="IPR043429">
    <property type="entry name" value="ArtM/GltK/GlnP/TcyL/YhdX-like"/>
</dbReference>
<dbReference type="InterPro" id="IPR035906">
    <property type="entry name" value="MetI-like_sf"/>
</dbReference>
<feature type="transmembrane region" description="Helical" evidence="8">
    <location>
        <begin position="37"/>
        <end position="58"/>
    </location>
</feature>
<dbReference type="RefSeq" id="WP_377045761.1">
    <property type="nucleotide sequence ID" value="NZ_JBHLUN010000012.1"/>
</dbReference>
<evidence type="ECO:0000256" key="1">
    <source>
        <dbReference type="ARBA" id="ARBA00004429"/>
    </source>
</evidence>
<comment type="similarity">
    <text evidence="2">Belongs to the binding-protein-dependent transport system permease family. HisMQ subfamily.</text>
</comment>
<organism evidence="11 12">
    <name type="scientific">Roseomonas elaeocarpi</name>
    <dbReference type="NCBI Taxonomy" id="907779"/>
    <lineage>
        <taxon>Bacteria</taxon>
        <taxon>Pseudomonadati</taxon>
        <taxon>Pseudomonadota</taxon>
        <taxon>Alphaproteobacteria</taxon>
        <taxon>Acetobacterales</taxon>
        <taxon>Roseomonadaceae</taxon>
        <taxon>Roseomonas</taxon>
    </lineage>
</organism>
<sequence length="377" mass="42060">MSDITLNTAAAASPEAAPRQPPATVVGPVAWVRANLFSGWISTAVTLLLAYLLIRWAVGFVDWAFINAIWWVPDNQTQVCRDLHGTGACWAVITEKHRFILFATYPYEEQWRPAIVCLLFIALYAISAMRRFWRWELAVIWVVTLAVIALLMWGGVFGLSYVSQERWGGLPITLILSTFGIAVAFPLAILVALGRRSSMPAIRLLCIVYVELIRGVPLISLLFMASVMFPLFLPEGMNIDKLLRAQIAIILFAGAYLAEVVRGGLQALSKGQYEAADALGLSYWKKTGLIVLPQALRLVIPPLVNTFIGFFKDTSLVLIIGIFDLLTAAKTSVIEPAWQGFGVEVYITVALVYFLFCFAMSRYSQRLEAELNRHRRR</sequence>
<keyword evidence="5 8" id="KW-0812">Transmembrane</keyword>
<evidence type="ECO:0000256" key="9">
    <source>
        <dbReference type="SAM" id="MobiDB-lite"/>
    </source>
</evidence>
<proteinExistence type="inferred from homology"/>
<keyword evidence="4" id="KW-1003">Cell membrane</keyword>
<dbReference type="Pfam" id="PF00528">
    <property type="entry name" value="BPD_transp_1"/>
    <property type="match status" value="1"/>
</dbReference>
<dbReference type="SUPFAM" id="SSF161098">
    <property type="entry name" value="MetI-like"/>
    <property type="match status" value="1"/>
</dbReference>
<evidence type="ECO:0000256" key="2">
    <source>
        <dbReference type="ARBA" id="ARBA00010072"/>
    </source>
</evidence>
<keyword evidence="7 8" id="KW-0472">Membrane</keyword>
<dbReference type="PANTHER" id="PTHR30614">
    <property type="entry name" value="MEMBRANE COMPONENT OF AMINO ACID ABC TRANSPORTER"/>
    <property type="match status" value="1"/>
</dbReference>
<comment type="caution">
    <text evidence="11">The sequence shown here is derived from an EMBL/GenBank/DDBJ whole genome shotgun (WGS) entry which is preliminary data.</text>
</comment>
<dbReference type="PANTHER" id="PTHR30614:SF41">
    <property type="entry name" value="INNER MEMBRANE AMINO-ACID ABC TRANSPORTER PERMEASE PROTEIN YHDY"/>
    <property type="match status" value="1"/>
</dbReference>
<reference evidence="11 12" key="1">
    <citation type="submission" date="2024-09" db="EMBL/GenBank/DDBJ databases">
        <authorList>
            <person name="Sun Q."/>
            <person name="Mori K."/>
        </authorList>
    </citation>
    <scope>NUCLEOTIDE SEQUENCE [LARGE SCALE GENOMIC DNA]</scope>
    <source>
        <strain evidence="11 12">TBRC 5777</strain>
    </source>
</reference>
<evidence type="ECO:0000256" key="4">
    <source>
        <dbReference type="ARBA" id="ARBA00022475"/>
    </source>
</evidence>
<feature type="transmembrane region" description="Helical" evidence="8">
    <location>
        <begin position="206"/>
        <end position="233"/>
    </location>
</feature>
<evidence type="ECO:0000313" key="11">
    <source>
        <dbReference type="EMBL" id="MFC0410015.1"/>
    </source>
</evidence>
<dbReference type="PROSITE" id="PS50928">
    <property type="entry name" value="ABC_TM1"/>
    <property type="match status" value="1"/>
</dbReference>
<accession>A0ABV6JX25</accession>
<gene>
    <name evidence="11" type="ORF">ACFFGY_17310</name>
</gene>
<comment type="subcellular location">
    <subcellularLocation>
        <location evidence="1">Cell inner membrane</location>
        <topology evidence="1">Multi-pass membrane protein</topology>
    </subcellularLocation>
    <subcellularLocation>
        <location evidence="8">Cell membrane</location>
        <topology evidence="8">Multi-pass membrane protein</topology>
    </subcellularLocation>
</comment>
<evidence type="ECO:0000256" key="3">
    <source>
        <dbReference type="ARBA" id="ARBA00022448"/>
    </source>
</evidence>
<evidence type="ECO:0000313" key="12">
    <source>
        <dbReference type="Proteomes" id="UP001589865"/>
    </source>
</evidence>
<dbReference type="InterPro" id="IPR010065">
    <property type="entry name" value="AA_ABC_transptr_permease_3TM"/>
</dbReference>
<keyword evidence="12" id="KW-1185">Reference proteome</keyword>
<evidence type="ECO:0000256" key="7">
    <source>
        <dbReference type="ARBA" id="ARBA00023136"/>
    </source>
</evidence>
<name>A0ABV6JX25_9PROT</name>
<protein>
    <submittedName>
        <fullName evidence="11">Amino acid ABC transporter permease</fullName>
    </submittedName>
</protein>
<feature type="transmembrane region" description="Helical" evidence="8">
    <location>
        <begin position="343"/>
        <end position="363"/>
    </location>
</feature>
<keyword evidence="6 8" id="KW-1133">Transmembrane helix</keyword>
<dbReference type="CDD" id="cd06261">
    <property type="entry name" value="TM_PBP2"/>
    <property type="match status" value="1"/>
</dbReference>
<feature type="region of interest" description="Disordered" evidence="9">
    <location>
        <begin position="1"/>
        <end position="22"/>
    </location>
</feature>
<evidence type="ECO:0000256" key="8">
    <source>
        <dbReference type="RuleBase" id="RU363032"/>
    </source>
</evidence>
<dbReference type="InterPro" id="IPR000515">
    <property type="entry name" value="MetI-like"/>
</dbReference>
<dbReference type="Proteomes" id="UP001589865">
    <property type="component" value="Unassembled WGS sequence"/>
</dbReference>
<dbReference type="EMBL" id="JBHLUN010000012">
    <property type="protein sequence ID" value="MFC0410015.1"/>
    <property type="molecule type" value="Genomic_DNA"/>
</dbReference>
<keyword evidence="3 8" id="KW-0813">Transport</keyword>
<feature type="transmembrane region" description="Helical" evidence="8">
    <location>
        <begin position="174"/>
        <end position="194"/>
    </location>
</feature>
<feature type="transmembrane region" description="Helical" evidence="8">
    <location>
        <begin position="245"/>
        <end position="265"/>
    </location>
</feature>
<dbReference type="NCBIfam" id="TIGR01726">
    <property type="entry name" value="HEQRo_perm_3TM"/>
    <property type="match status" value="1"/>
</dbReference>
<evidence type="ECO:0000259" key="10">
    <source>
        <dbReference type="PROSITE" id="PS50928"/>
    </source>
</evidence>
<evidence type="ECO:0000256" key="6">
    <source>
        <dbReference type="ARBA" id="ARBA00022989"/>
    </source>
</evidence>
<feature type="transmembrane region" description="Helical" evidence="8">
    <location>
        <begin position="138"/>
        <end position="162"/>
    </location>
</feature>
<evidence type="ECO:0000256" key="5">
    <source>
        <dbReference type="ARBA" id="ARBA00022692"/>
    </source>
</evidence>